<keyword evidence="2" id="KW-0472">Membrane</keyword>
<dbReference type="EMBL" id="HBGG01006150">
    <property type="protein sequence ID" value="CAD9200737.1"/>
    <property type="molecule type" value="Transcribed_RNA"/>
</dbReference>
<gene>
    <name evidence="3" type="ORF">TCHU04912_LOCUS2970</name>
</gene>
<evidence type="ECO:0000256" key="2">
    <source>
        <dbReference type="SAM" id="Phobius"/>
    </source>
</evidence>
<feature type="region of interest" description="Disordered" evidence="1">
    <location>
        <begin position="669"/>
        <end position="727"/>
    </location>
</feature>
<feature type="transmembrane region" description="Helical" evidence="2">
    <location>
        <begin position="80"/>
        <end position="98"/>
    </location>
</feature>
<dbReference type="Pfam" id="PF16940">
    <property type="entry name" value="Tic110"/>
    <property type="match status" value="2"/>
</dbReference>
<evidence type="ECO:0000256" key="1">
    <source>
        <dbReference type="SAM" id="MobiDB-lite"/>
    </source>
</evidence>
<evidence type="ECO:0000313" key="3">
    <source>
        <dbReference type="EMBL" id="CAD9200737.1"/>
    </source>
</evidence>
<dbReference type="InterPro" id="IPR031610">
    <property type="entry name" value="TIC110"/>
</dbReference>
<proteinExistence type="predicted"/>
<organism evidence="3">
    <name type="scientific">Tetraselmis chuii</name>
    <dbReference type="NCBI Taxonomy" id="63592"/>
    <lineage>
        <taxon>Eukaryota</taxon>
        <taxon>Viridiplantae</taxon>
        <taxon>Chlorophyta</taxon>
        <taxon>core chlorophytes</taxon>
        <taxon>Chlorodendrophyceae</taxon>
        <taxon>Chlorodendrales</taxon>
        <taxon>Chlorodendraceae</taxon>
        <taxon>Tetraselmis</taxon>
    </lineage>
</organism>
<feature type="compositionally biased region" description="Basic and acidic residues" evidence="1">
    <location>
        <begin position="669"/>
        <end position="686"/>
    </location>
</feature>
<sequence>MAAQASATRGGAWGISPSGVSRPGFGVALRPPSQTHLFVQHRRRAALRASTVVKADSEVFGPPQEMDGLQKTMSGMGQPALMGAAAFLVLGAGAVGAVAGGKAPESAKQIAQVGGGLVGAGVAAAAVVKGQEKRGKAAAIELQNTLASPGYDPTNLTKSDVDSIGNKYGVTMNEKLIVELQALYDQYLRSVLPTTGGSLRGDESDKLRGFLDAVGLSDEDAAQVHLDVGRRIMRSRFESSSRDSEGEQRRAFQQLIYASALLFGDQKAAFLLPWKRMFNITDAQLYVAKRDNAKQLFKNSLDAMGGELPSDRDSLRALKAKMDGFRLSGDVAAELVTEAARTFAENQAEKAIECVKRRTRIKDYSDAMTAVRTILNYSAALASMKDEEELVPGLGPVSLLGGKFDQPGKSSDLKDVVKVYLEESLRLEGKFSAETEAGLASLRDVFGLGPKEVAVLRDDVVVRAYRAALREKVSNGELEAAESKAAVLQGMCDSLRFEPAAAGALHLSLYRQKLDSLLEKKKLTDEDEEALSKMRRLLCLQKAEVEAVHKELCGAIVKAAIEDALSAGYEAFSPDDRSAVKAAIKDTRLEETAAKELLSAAARRAFLTYTTKSRNQKNRLEAAKELKALVFFNSMVVAPLLEDVKSEETKEADAKAKREFDEIMAQAKKMEEERKKKAEGGEKGESTSEAAEGEEAGEEGDVKPSTLAKTEKAADAPATSPELEEAGVTMMQQKEITLADDLDKRDRLDIYRSFLLFCMSGDAVSLPMGSMMVVERDQSEFQRLSQLGDVLGLNQMDVAEVHQGLAEQAFRNQVQTTLQDGVLTKEKTEYLSDMQAKMGLSDEKAQKVIKGVQNEKLIAGMNASKRAGSLSIDKVMEMVDSGVDVASFVSADMRRQLFRQKVESVLSDGTGNFNTVEILEELPEKLGLSEAKVKEVVKDVAGSRKRNVLVQAISYLRQKKLDSAVADLNNLLACNRANPAEKAMEWAEPEELMDMYSVYLLKDKDEGKQAEVQALLGITDAQAASLKEVIASGGFTLEQEAENEGAIF</sequence>
<dbReference type="GO" id="GO:0045037">
    <property type="term" value="P:protein import into chloroplast stroma"/>
    <property type="evidence" value="ECO:0007669"/>
    <property type="project" value="TreeGrafter"/>
</dbReference>
<dbReference type="GO" id="GO:0061927">
    <property type="term" value="C:TOC-TIC supercomplex I"/>
    <property type="evidence" value="ECO:0007669"/>
    <property type="project" value="TreeGrafter"/>
</dbReference>
<accession>A0A7S1SKB1</accession>
<name>A0A7S1SKB1_9CHLO</name>
<reference evidence="3" key="1">
    <citation type="submission" date="2021-01" db="EMBL/GenBank/DDBJ databases">
        <authorList>
            <person name="Corre E."/>
            <person name="Pelletier E."/>
            <person name="Niang G."/>
            <person name="Scheremetjew M."/>
            <person name="Finn R."/>
            <person name="Kale V."/>
            <person name="Holt S."/>
            <person name="Cochrane G."/>
            <person name="Meng A."/>
            <person name="Brown T."/>
            <person name="Cohen L."/>
        </authorList>
    </citation>
    <scope>NUCLEOTIDE SEQUENCE</scope>
    <source>
        <strain evidence="3">PLY429</strain>
    </source>
</reference>
<keyword evidence="2" id="KW-0812">Transmembrane</keyword>
<dbReference type="PANTHER" id="PTHR34935:SF3">
    <property type="entry name" value="PROTEIN TIC110, CHLOROPLASTIC"/>
    <property type="match status" value="1"/>
</dbReference>
<dbReference type="AlphaFoldDB" id="A0A7S1SKB1"/>
<keyword evidence="2" id="KW-1133">Transmembrane helix</keyword>
<protein>
    <submittedName>
        <fullName evidence="3">Uncharacterized protein</fullName>
    </submittedName>
</protein>
<dbReference type="PANTHER" id="PTHR34935">
    <property type="entry name" value="PROTEIN TIC110, CHLOROPLASTIC"/>
    <property type="match status" value="1"/>
</dbReference>